<reference evidence="3" key="1">
    <citation type="submission" date="2021-01" db="EMBL/GenBank/DDBJ databases">
        <title>Whole genome shotgun sequence of Actinocatenispora rupis NBRC 107355.</title>
        <authorList>
            <person name="Komaki H."/>
            <person name="Tamura T."/>
        </authorList>
    </citation>
    <scope>NUCLEOTIDE SEQUENCE</scope>
    <source>
        <strain evidence="3">NBRC 107355</strain>
    </source>
</reference>
<dbReference type="EMBL" id="BOMB01000074">
    <property type="protein sequence ID" value="GID16410.1"/>
    <property type="molecule type" value="Genomic_DNA"/>
</dbReference>
<dbReference type="RefSeq" id="WP_203665088.1">
    <property type="nucleotide sequence ID" value="NZ_BAAAZM010000001.1"/>
</dbReference>
<feature type="region of interest" description="Disordered" evidence="1">
    <location>
        <begin position="132"/>
        <end position="155"/>
    </location>
</feature>
<sequence>MTTPRIKVTERFEDGARLLIMAAIGAMAGAASFTHMHDWTMHELPAGTKDWFGWANAVASELMPTYALLEIRRKRRKGGSVGLPVALLIGSGVLSICAQVSQAGDSLVSKGLAALPAVAFTVLTKMAFSGMGTTDSGTPEPVAAQQNAPEAEIDSTPAPVVPVVPEPAPAPAPSVPLPADPAPAAPVTPVVSRPVIPTAAPVVPSRSNGAPVVIG</sequence>
<keyword evidence="2" id="KW-0812">Transmembrane</keyword>
<gene>
    <name evidence="3" type="ORF">Aru02nite_72990</name>
</gene>
<evidence type="ECO:0000313" key="3">
    <source>
        <dbReference type="EMBL" id="GID16410.1"/>
    </source>
</evidence>
<keyword evidence="2" id="KW-0472">Membrane</keyword>
<organism evidence="3 4">
    <name type="scientific">Actinocatenispora rupis</name>
    <dbReference type="NCBI Taxonomy" id="519421"/>
    <lineage>
        <taxon>Bacteria</taxon>
        <taxon>Bacillati</taxon>
        <taxon>Actinomycetota</taxon>
        <taxon>Actinomycetes</taxon>
        <taxon>Micromonosporales</taxon>
        <taxon>Micromonosporaceae</taxon>
        <taxon>Actinocatenispora</taxon>
    </lineage>
</organism>
<comment type="caution">
    <text evidence="3">The sequence shown here is derived from an EMBL/GenBank/DDBJ whole genome shotgun (WGS) entry which is preliminary data.</text>
</comment>
<name>A0A8J3J7H0_9ACTN</name>
<feature type="transmembrane region" description="Helical" evidence="2">
    <location>
        <begin position="15"/>
        <end position="36"/>
    </location>
</feature>
<accession>A0A8J3J7H0</accession>
<dbReference type="AlphaFoldDB" id="A0A8J3J7H0"/>
<protein>
    <recommendedName>
        <fullName evidence="5">DUF2637 domain-containing protein</fullName>
    </recommendedName>
</protein>
<evidence type="ECO:0000256" key="2">
    <source>
        <dbReference type="SAM" id="Phobius"/>
    </source>
</evidence>
<keyword evidence="4" id="KW-1185">Reference proteome</keyword>
<feature type="transmembrane region" description="Helical" evidence="2">
    <location>
        <begin position="81"/>
        <end position="101"/>
    </location>
</feature>
<proteinExistence type="predicted"/>
<dbReference type="Proteomes" id="UP000612808">
    <property type="component" value="Unassembled WGS sequence"/>
</dbReference>
<evidence type="ECO:0000256" key="1">
    <source>
        <dbReference type="SAM" id="MobiDB-lite"/>
    </source>
</evidence>
<evidence type="ECO:0008006" key="5">
    <source>
        <dbReference type="Google" id="ProtNLM"/>
    </source>
</evidence>
<keyword evidence="2" id="KW-1133">Transmembrane helix</keyword>
<feature type="transmembrane region" description="Helical" evidence="2">
    <location>
        <begin position="51"/>
        <end position="69"/>
    </location>
</feature>
<evidence type="ECO:0000313" key="4">
    <source>
        <dbReference type="Proteomes" id="UP000612808"/>
    </source>
</evidence>